<keyword evidence="2" id="KW-0378">Hydrolase</keyword>
<reference evidence="4 5" key="1">
    <citation type="submission" date="2018-09" db="EMBL/GenBank/DDBJ databases">
        <title>Altererythrobacter spongiae sp. nov., isolated from a marine sponge.</title>
        <authorList>
            <person name="Zhuang L."/>
            <person name="Luo L."/>
        </authorList>
    </citation>
    <scope>NUCLEOTIDE SEQUENCE [LARGE SCALE GENOMIC DNA]</scope>
    <source>
        <strain evidence="4 5">HN-Y73</strain>
    </source>
</reference>
<dbReference type="Proteomes" id="UP000284395">
    <property type="component" value="Unassembled WGS sequence"/>
</dbReference>
<proteinExistence type="inferred from homology"/>
<dbReference type="PANTHER" id="PTHR42693">
    <property type="entry name" value="ARYLSULFATASE FAMILY MEMBER"/>
    <property type="match status" value="1"/>
</dbReference>
<dbReference type="Gene3D" id="3.40.720.10">
    <property type="entry name" value="Alkaline Phosphatase, subunit A"/>
    <property type="match status" value="1"/>
</dbReference>
<accession>A0A420EA62</accession>
<dbReference type="InterPro" id="IPR017850">
    <property type="entry name" value="Alkaline_phosphatase_core_sf"/>
</dbReference>
<dbReference type="GO" id="GO:0004065">
    <property type="term" value="F:arylsulfatase activity"/>
    <property type="evidence" value="ECO:0007669"/>
    <property type="project" value="TreeGrafter"/>
</dbReference>
<dbReference type="SUPFAM" id="SSF53649">
    <property type="entry name" value="Alkaline phosphatase-like"/>
    <property type="match status" value="1"/>
</dbReference>
<dbReference type="PANTHER" id="PTHR42693:SF53">
    <property type="entry name" value="ENDO-4-O-SULFATASE"/>
    <property type="match status" value="1"/>
</dbReference>
<evidence type="ECO:0000313" key="4">
    <source>
        <dbReference type="EMBL" id="RKF17577.1"/>
    </source>
</evidence>
<gene>
    <name evidence="4" type="ORF">D6851_16650</name>
</gene>
<dbReference type="AlphaFoldDB" id="A0A420EA62"/>
<keyword evidence="5" id="KW-1185">Reference proteome</keyword>
<dbReference type="InterPro" id="IPR050738">
    <property type="entry name" value="Sulfatase"/>
</dbReference>
<dbReference type="RefSeq" id="WP_120326031.1">
    <property type="nucleotide sequence ID" value="NZ_RAPF01000015.1"/>
</dbReference>
<evidence type="ECO:0000259" key="3">
    <source>
        <dbReference type="Pfam" id="PF00884"/>
    </source>
</evidence>
<dbReference type="OrthoDB" id="9795675at2"/>
<sequence>MVPGSISSFAKRAQYKPWFANCNINDPHRPFYNSEAAIRMDHGQTGAYKVEREFTAADVTVPPNLEDLPEIREEIARYWNSCQRFDKAVGNILRVLDESGEADNTIIVFVSDHGMPLPFAKATCYDHGVRVPALISCPGMGRPRDFDQLAINLDLHPTVLELLGVEPTPDIDGRSLCPLMAGTSSDHRDMVMTHVDYVSSGYAFPMRGLQDQRYALLFAPWADGELELRIESMWGLSWPAMLAAAQSDPQIAQRVSQYRDGVQLAFYDLAKDPGQRVNLIDDPACAAQVERMKARMLAEMEAGSDPQLDNFRRVLAGEAPVVPQDPPRYRLAGVPAH</sequence>
<protein>
    <recommendedName>
        <fullName evidence="3">Sulfatase N-terminal domain-containing protein</fullName>
    </recommendedName>
</protein>
<evidence type="ECO:0000256" key="1">
    <source>
        <dbReference type="ARBA" id="ARBA00008779"/>
    </source>
</evidence>
<dbReference type="EMBL" id="RAPF01000015">
    <property type="protein sequence ID" value="RKF17577.1"/>
    <property type="molecule type" value="Genomic_DNA"/>
</dbReference>
<comment type="similarity">
    <text evidence="1">Belongs to the sulfatase family.</text>
</comment>
<dbReference type="InterPro" id="IPR000917">
    <property type="entry name" value="Sulfatase_N"/>
</dbReference>
<feature type="domain" description="Sulfatase N-terminal" evidence="3">
    <location>
        <begin position="11"/>
        <end position="165"/>
    </location>
</feature>
<evidence type="ECO:0000256" key="2">
    <source>
        <dbReference type="ARBA" id="ARBA00022801"/>
    </source>
</evidence>
<name>A0A420EA62_9SPHN</name>
<comment type="caution">
    <text evidence="4">The sequence shown here is derived from an EMBL/GenBank/DDBJ whole genome shotgun (WGS) entry which is preliminary data.</text>
</comment>
<organism evidence="4 5">
    <name type="scientific">Altericroceibacterium spongiae</name>
    <dbReference type="NCBI Taxonomy" id="2320269"/>
    <lineage>
        <taxon>Bacteria</taxon>
        <taxon>Pseudomonadati</taxon>
        <taxon>Pseudomonadota</taxon>
        <taxon>Alphaproteobacteria</taxon>
        <taxon>Sphingomonadales</taxon>
        <taxon>Erythrobacteraceae</taxon>
        <taxon>Altericroceibacterium</taxon>
    </lineage>
</organism>
<dbReference type="Pfam" id="PF00884">
    <property type="entry name" value="Sulfatase"/>
    <property type="match status" value="1"/>
</dbReference>
<evidence type="ECO:0000313" key="5">
    <source>
        <dbReference type="Proteomes" id="UP000284395"/>
    </source>
</evidence>